<dbReference type="Gene3D" id="2.130.10.10">
    <property type="entry name" value="YVTN repeat-like/Quinoprotein amine dehydrogenase"/>
    <property type="match status" value="1"/>
</dbReference>
<dbReference type="Proteomes" id="UP001360560">
    <property type="component" value="Unassembled WGS sequence"/>
</dbReference>
<name>A0AAV5QHC7_9ASCO</name>
<comment type="caution">
    <text evidence="2">The sequence shown here is derived from an EMBL/GenBank/DDBJ whole genome shotgun (WGS) entry which is preliminary data.</text>
</comment>
<evidence type="ECO:0000313" key="3">
    <source>
        <dbReference type="Proteomes" id="UP001360560"/>
    </source>
</evidence>
<dbReference type="AlphaFoldDB" id="A0AAV5QHC7"/>
<dbReference type="InterPro" id="IPR015943">
    <property type="entry name" value="WD40/YVTN_repeat-like_dom_sf"/>
</dbReference>
<evidence type="ECO:0000313" key="2">
    <source>
        <dbReference type="EMBL" id="GMM33764.1"/>
    </source>
</evidence>
<dbReference type="EMBL" id="BTFZ01000002">
    <property type="protein sequence ID" value="GMM33764.1"/>
    <property type="molecule type" value="Genomic_DNA"/>
</dbReference>
<evidence type="ECO:0000256" key="1">
    <source>
        <dbReference type="SAM" id="MobiDB-lite"/>
    </source>
</evidence>
<dbReference type="GeneID" id="90071743"/>
<gene>
    <name evidence="2" type="ORF">DASC09_010890</name>
</gene>
<organism evidence="2 3">
    <name type="scientific">Saccharomycopsis crataegensis</name>
    <dbReference type="NCBI Taxonomy" id="43959"/>
    <lineage>
        <taxon>Eukaryota</taxon>
        <taxon>Fungi</taxon>
        <taxon>Dikarya</taxon>
        <taxon>Ascomycota</taxon>
        <taxon>Saccharomycotina</taxon>
        <taxon>Saccharomycetes</taxon>
        <taxon>Saccharomycopsidaceae</taxon>
        <taxon>Saccharomycopsis</taxon>
    </lineage>
</organism>
<dbReference type="InterPro" id="IPR036322">
    <property type="entry name" value="WD40_repeat_dom_sf"/>
</dbReference>
<sequence>MNFAEEVFQGFNFSHDAADIKTNLPIHLQLVERSEFMKKLETNESSSSLGSLTPESSSSLDSPDPPSFGKHRYSTYYERSPFFKNPFSPNNRKAQKLNYLTSSISPNSSKFVLVHCDKWLVYSVNADEPTLLCCGKINGDHGPDFDSLTKESRISLKNKSLKYKSCAINERLLVLTCTDGSLRVHDMMECGKLLYQYGAGLQIESVDISPKNEMIACGLQGRNKETRGSIILVISLDFKKPKMADGLTPELVAKLNGLSLGDGRDFVSPPQKKFLKKIGSKSSLKNLKKAAEKQNESMTVSAPVLELKLYKSDRKLITVPYHGIVDNVKFSSTGDRLIFSTYKSESKFVVFDVTKPSNIKLLMKSSRTPEKSPVSEGITDFQLFGKDDSFMLISSNSPNAPPMILNTKIDTIIDKDQKPVQPKRVLRLDGLGSKVHKCCINSTNDLAAFLTTDGKIWLAQLTKDESQNYILKKLELIDKVSGSSCYKNTASMRFSPDGTKMLIVDLKGVMFVQNFSSILNKRA</sequence>
<dbReference type="SUPFAM" id="SSF50978">
    <property type="entry name" value="WD40 repeat-like"/>
    <property type="match status" value="1"/>
</dbReference>
<protein>
    <submittedName>
        <fullName evidence="2">Uncharacterized protein</fullName>
    </submittedName>
</protein>
<feature type="compositionally biased region" description="Low complexity" evidence="1">
    <location>
        <begin position="45"/>
        <end position="62"/>
    </location>
</feature>
<reference evidence="2 3" key="1">
    <citation type="journal article" date="2023" name="Elife">
        <title>Identification of key yeast species and microbe-microbe interactions impacting larval growth of Drosophila in the wild.</title>
        <authorList>
            <person name="Mure A."/>
            <person name="Sugiura Y."/>
            <person name="Maeda R."/>
            <person name="Honda K."/>
            <person name="Sakurai N."/>
            <person name="Takahashi Y."/>
            <person name="Watada M."/>
            <person name="Katoh T."/>
            <person name="Gotoh A."/>
            <person name="Gotoh Y."/>
            <person name="Taniguchi I."/>
            <person name="Nakamura K."/>
            <person name="Hayashi T."/>
            <person name="Katayama T."/>
            <person name="Uemura T."/>
            <person name="Hattori Y."/>
        </authorList>
    </citation>
    <scope>NUCLEOTIDE SEQUENCE [LARGE SCALE GENOMIC DNA]</scope>
    <source>
        <strain evidence="2 3">SC-9</strain>
    </source>
</reference>
<keyword evidence="3" id="KW-1185">Reference proteome</keyword>
<feature type="region of interest" description="Disordered" evidence="1">
    <location>
        <begin position="45"/>
        <end position="67"/>
    </location>
</feature>
<dbReference type="RefSeq" id="XP_064850764.1">
    <property type="nucleotide sequence ID" value="XM_064994692.1"/>
</dbReference>
<proteinExistence type="predicted"/>
<accession>A0AAV5QHC7</accession>